<evidence type="ECO:0000256" key="11">
    <source>
        <dbReference type="ARBA" id="ARBA00029984"/>
    </source>
</evidence>
<feature type="region of interest" description="Disordered" evidence="14">
    <location>
        <begin position="41"/>
        <end position="61"/>
    </location>
</feature>
<dbReference type="InterPro" id="IPR040057">
    <property type="entry name" value="Spe-39"/>
</dbReference>
<name>A0ABS2YGW5_POLSP</name>
<feature type="domain" description="G-protein coupled receptors family 1 profile" evidence="16">
    <location>
        <begin position="537"/>
        <end position="790"/>
    </location>
</feature>
<dbReference type="PROSITE" id="PS50262">
    <property type="entry name" value="G_PROTEIN_RECEP_F1_2"/>
    <property type="match status" value="1"/>
</dbReference>
<keyword evidence="13" id="KW-0297">G-protein coupled receptor</keyword>
<dbReference type="PROSITE" id="PS00237">
    <property type="entry name" value="G_PROTEIN_RECEP_F1_1"/>
    <property type="match status" value="1"/>
</dbReference>
<proteinExistence type="inferred from homology"/>
<keyword evidence="10" id="KW-0968">Cytoplasmic vesicle</keyword>
<feature type="compositionally biased region" description="Polar residues" evidence="14">
    <location>
        <begin position="812"/>
        <end position="822"/>
    </location>
</feature>
<feature type="region of interest" description="Disordered" evidence="14">
    <location>
        <begin position="78"/>
        <end position="104"/>
    </location>
</feature>
<dbReference type="EMBL" id="JAAWVQ010144061">
    <property type="protein sequence ID" value="MBN3285148.1"/>
    <property type="molecule type" value="Genomic_DNA"/>
</dbReference>
<feature type="transmembrane region" description="Helical" evidence="15">
    <location>
        <begin position="727"/>
        <end position="748"/>
    </location>
</feature>
<dbReference type="PRINTS" id="PR00237">
    <property type="entry name" value="GPCRRHODOPSN"/>
</dbReference>
<evidence type="ECO:0000256" key="3">
    <source>
        <dbReference type="ARBA" id="ARBA00004541"/>
    </source>
</evidence>
<dbReference type="InterPro" id="IPR017452">
    <property type="entry name" value="GPCR_Rhodpsn_7TM"/>
</dbReference>
<feature type="non-terminal residue" evidence="17">
    <location>
        <position position="1"/>
    </location>
</feature>
<dbReference type="InterPro" id="IPR000276">
    <property type="entry name" value="GPCR_Rhodpsn"/>
</dbReference>
<evidence type="ECO:0000256" key="2">
    <source>
        <dbReference type="ARBA" id="ARBA00004412"/>
    </source>
</evidence>
<evidence type="ECO:0000256" key="13">
    <source>
        <dbReference type="RuleBase" id="RU000688"/>
    </source>
</evidence>
<gene>
    <name evidence="17" type="primary">Vipas39</name>
    <name evidence="17" type="ORF">GTO93_0012999</name>
</gene>
<evidence type="ECO:0000256" key="1">
    <source>
        <dbReference type="ARBA" id="ARBA00004370"/>
    </source>
</evidence>
<feature type="compositionally biased region" description="Polar residues" evidence="14">
    <location>
        <begin position="93"/>
        <end position="104"/>
    </location>
</feature>
<feature type="transmembrane region" description="Helical" evidence="15">
    <location>
        <begin position="636"/>
        <end position="656"/>
    </location>
</feature>
<accession>A0ABS2YGW5</accession>
<evidence type="ECO:0000259" key="16">
    <source>
        <dbReference type="PROSITE" id="PS50262"/>
    </source>
</evidence>
<keyword evidence="6 13" id="KW-0812">Transmembrane</keyword>
<evidence type="ECO:0000256" key="8">
    <source>
        <dbReference type="ARBA" id="ARBA00022989"/>
    </source>
</evidence>
<dbReference type="PANTHER" id="PTHR13364">
    <property type="entry name" value="DEFECTIVE SPERMATOGENESIS PROTEIN 39"/>
    <property type="match status" value="1"/>
</dbReference>
<evidence type="ECO:0000313" key="17">
    <source>
        <dbReference type="EMBL" id="MBN3285148.1"/>
    </source>
</evidence>
<comment type="similarity">
    <text evidence="13">Belongs to the G-protein coupled receptor 1 family.</text>
</comment>
<dbReference type="Pfam" id="PF00001">
    <property type="entry name" value="7tm_1"/>
    <property type="match status" value="1"/>
</dbReference>
<dbReference type="SUPFAM" id="SSF81321">
    <property type="entry name" value="Family A G protein-coupled receptor-like"/>
    <property type="match status" value="1"/>
</dbReference>
<dbReference type="PRINTS" id="PR01157">
    <property type="entry name" value="P2YPURNOCPTR"/>
</dbReference>
<comment type="subcellular location">
    <subcellularLocation>
        <location evidence="3">Cytoplasmic vesicle</location>
    </subcellularLocation>
    <subcellularLocation>
        <location evidence="2">Early endosome</location>
    </subcellularLocation>
    <subcellularLocation>
        <location evidence="4">Late endosome</location>
    </subcellularLocation>
    <subcellularLocation>
        <location evidence="1">Membrane</location>
    </subcellularLocation>
</comment>
<feature type="transmembrane region" description="Helical" evidence="15">
    <location>
        <begin position="556"/>
        <end position="577"/>
    </location>
</feature>
<feature type="transmembrane region" description="Helical" evidence="15">
    <location>
        <begin position="685"/>
        <end position="706"/>
    </location>
</feature>
<dbReference type="PANTHER" id="PTHR13364:SF6">
    <property type="entry name" value="SPERMATOGENESIS-DEFECTIVE PROTEIN 39 HOMOLOG"/>
    <property type="match status" value="1"/>
</dbReference>
<evidence type="ECO:0000313" key="18">
    <source>
        <dbReference type="Proteomes" id="UP001166093"/>
    </source>
</evidence>
<evidence type="ECO:0000256" key="12">
    <source>
        <dbReference type="ARBA" id="ARBA00031270"/>
    </source>
</evidence>
<keyword evidence="9 15" id="KW-0472">Membrane</keyword>
<keyword evidence="8 15" id="KW-1133">Transmembrane helix</keyword>
<dbReference type="Proteomes" id="UP001166093">
    <property type="component" value="Unassembled WGS sequence"/>
</dbReference>
<evidence type="ECO:0000256" key="14">
    <source>
        <dbReference type="SAM" id="MobiDB-lite"/>
    </source>
</evidence>
<evidence type="ECO:0000256" key="10">
    <source>
        <dbReference type="ARBA" id="ARBA00023329"/>
    </source>
</evidence>
<evidence type="ECO:0000256" key="9">
    <source>
        <dbReference type="ARBA" id="ARBA00023136"/>
    </source>
</evidence>
<feature type="transmembrane region" description="Helical" evidence="15">
    <location>
        <begin position="768"/>
        <end position="793"/>
    </location>
</feature>
<evidence type="ECO:0000256" key="15">
    <source>
        <dbReference type="SAM" id="Phobius"/>
    </source>
</evidence>
<evidence type="ECO:0000256" key="5">
    <source>
        <dbReference type="ARBA" id="ARBA00019368"/>
    </source>
</evidence>
<feature type="region of interest" description="Disordered" evidence="14">
    <location>
        <begin position="812"/>
        <end position="840"/>
    </location>
</feature>
<evidence type="ECO:0000256" key="4">
    <source>
        <dbReference type="ARBA" id="ARBA00004603"/>
    </source>
</evidence>
<protein>
    <recommendedName>
        <fullName evidence="5">Spermatogenesis-defective protein 39 homolog</fullName>
    </recommendedName>
    <alternativeName>
        <fullName evidence="11">VPS33B-interacting protein in apical-basolateral polarity regulator</fullName>
    </alternativeName>
    <alternativeName>
        <fullName evidence="12">VPS33B-interacting protein in polarity and apical restriction</fullName>
    </alternativeName>
</protein>
<keyword evidence="13" id="KW-0675">Receptor</keyword>
<sequence>MIQNKPDEDDYWNNSKFKAFTFEDEDDEFSQLKESKRAVNSIFVADDDDEDDDDVEKVSWSGEPVGSITWSIRETASTNRMTGEERDYGFPKTETTAQIPSLPKQGSSYSLSSLFKGRSKLGNFQVLSDSTNNPSVRSFAPELRKPKSEYKDYISDWSPEDTVRRMQKGKPYSLESFRSLKDKLLLLDEAVQVHDGNIITAVLIFLKRSLSKEILFRELVSRQIALQHFIHFLKEAGEQILLLELLKTLGRTEDMALLQYREHLNIQDEVQRKDFLKGCISLPFSVDDASHVQDHYTLLERQIIVEVNDKHLERAGQTEIFKKYPRKASILNMPIITTLYYSCFYHYGESEGMYSSPTNIKKTFKISDKQYLLAALGARAKLKAWKDVDTLFTTKNWLGYTKKKTPIGFHRVADILHKNNAPVQVLQEYVCLVDDMDLKLNLALKYKCHDVIIDTYKDMKDRHQLMLYRCKVDRSSPEERKIDDILSNTEHQEAGNKLMETMANNSNESIICRLPYDEDRIPLVVLYSIVFIIGVPANLVTVFLTYKQVRRKNVLGIYLFSLSLCDLMYLSTLPLWMSYVNNGHKWHWSPVSCKITGYVFFNNMYISIFLLCCISIDRYVAVVYAVESRGMRQQKLAAIITCIICVVVLIVHVPVFTMKEDDTGQDFRRCFEPGKASAIVTGFNYARFFIGFFLPLCILVVTNYFILTNIQASTGLRSRSKKKIKCLAIMVIVLFLVCFGPYHIILLLRAVMYHIPQQGQNCEFGKQIYIPYTICLGLSTFNSAMNPILYVLASDNIQKEIRRGLLSFRSGTSLQQRGTDSSLPKFPPLKNSVDAEQTLD</sequence>
<organism evidence="17 18">
    <name type="scientific">Polyodon spathula</name>
    <name type="common">North American paddlefish</name>
    <name type="synonym">Squalus spathula</name>
    <dbReference type="NCBI Taxonomy" id="7913"/>
    <lineage>
        <taxon>Eukaryota</taxon>
        <taxon>Metazoa</taxon>
        <taxon>Chordata</taxon>
        <taxon>Craniata</taxon>
        <taxon>Vertebrata</taxon>
        <taxon>Euteleostomi</taxon>
        <taxon>Actinopterygii</taxon>
        <taxon>Chondrostei</taxon>
        <taxon>Acipenseriformes</taxon>
        <taxon>Polyodontidae</taxon>
        <taxon>Polyodon</taxon>
    </lineage>
</organism>
<dbReference type="Gene3D" id="1.20.1070.10">
    <property type="entry name" value="Rhodopsin 7-helix transmembrane proteins"/>
    <property type="match status" value="1"/>
</dbReference>
<keyword evidence="13" id="KW-0807">Transducer</keyword>
<feature type="non-terminal residue" evidence="17">
    <location>
        <position position="840"/>
    </location>
</feature>
<feature type="transmembrane region" description="Helical" evidence="15">
    <location>
        <begin position="597"/>
        <end position="616"/>
    </location>
</feature>
<keyword evidence="18" id="KW-1185">Reference proteome</keyword>
<reference evidence="17" key="1">
    <citation type="journal article" date="2021" name="Cell">
        <title>Tracing the genetic footprints of vertebrate landing in non-teleost ray-finned fishes.</title>
        <authorList>
            <person name="Bi X."/>
            <person name="Wang K."/>
            <person name="Yang L."/>
            <person name="Pan H."/>
            <person name="Jiang H."/>
            <person name="Wei Q."/>
            <person name="Fang M."/>
            <person name="Yu H."/>
            <person name="Zhu C."/>
            <person name="Cai Y."/>
            <person name="He Y."/>
            <person name="Gan X."/>
            <person name="Zeng H."/>
            <person name="Yu D."/>
            <person name="Zhu Y."/>
            <person name="Jiang H."/>
            <person name="Qiu Q."/>
            <person name="Yang H."/>
            <person name="Zhang Y.E."/>
            <person name="Wang W."/>
            <person name="Zhu M."/>
            <person name="He S."/>
            <person name="Zhang G."/>
        </authorList>
    </citation>
    <scope>NUCLEOTIDE SEQUENCE</scope>
    <source>
        <strain evidence="17">Pddl_001</strain>
    </source>
</reference>
<evidence type="ECO:0000256" key="7">
    <source>
        <dbReference type="ARBA" id="ARBA00022753"/>
    </source>
</evidence>
<feature type="transmembrane region" description="Helical" evidence="15">
    <location>
        <begin position="521"/>
        <end position="544"/>
    </location>
</feature>
<evidence type="ECO:0000256" key="6">
    <source>
        <dbReference type="ARBA" id="ARBA00022692"/>
    </source>
</evidence>
<comment type="caution">
    <text evidence="17">The sequence shown here is derived from an EMBL/GenBank/DDBJ whole genome shotgun (WGS) entry which is preliminary data.</text>
</comment>
<keyword evidence="7" id="KW-0967">Endosome</keyword>
<feature type="compositionally biased region" description="Acidic residues" evidence="14">
    <location>
        <begin position="45"/>
        <end position="55"/>
    </location>
</feature>